<reference key="2">
    <citation type="submission" date="2011-10" db="EMBL/GenBank/DDBJ databases">
        <title>The genome and transcriptome sequence of Clonorchis sinensis provide insights into the carcinogenic liver fluke.</title>
        <authorList>
            <person name="Wang X."/>
            <person name="Huang Y."/>
            <person name="Chen W."/>
            <person name="Liu H."/>
            <person name="Guo L."/>
            <person name="Chen Y."/>
            <person name="Luo F."/>
            <person name="Zhou W."/>
            <person name="Sun J."/>
            <person name="Mao Q."/>
            <person name="Liang P."/>
            <person name="Zhou C."/>
            <person name="Tian Y."/>
            <person name="Men J."/>
            <person name="Lv X."/>
            <person name="Huang L."/>
            <person name="Zhou J."/>
            <person name="Hu Y."/>
            <person name="Li R."/>
            <person name="Zhang F."/>
            <person name="Lei H."/>
            <person name="Li X."/>
            <person name="Hu X."/>
            <person name="Liang C."/>
            <person name="Xu J."/>
            <person name="Wu Z."/>
            <person name="Yu X."/>
        </authorList>
    </citation>
    <scope>NUCLEOTIDE SEQUENCE</scope>
    <source>
        <strain>Henan</strain>
    </source>
</reference>
<name>G7YV78_CLOSI</name>
<reference evidence="1" key="1">
    <citation type="journal article" date="2011" name="Genome Biol.">
        <title>The draft genome of the carcinogenic human liver fluke Clonorchis sinensis.</title>
        <authorList>
            <person name="Wang X."/>
            <person name="Chen W."/>
            <person name="Huang Y."/>
            <person name="Sun J."/>
            <person name="Men J."/>
            <person name="Liu H."/>
            <person name="Luo F."/>
            <person name="Guo L."/>
            <person name="Lv X."/>
            <person name="Deng C."/>
            <person name="Zhou C."/>
            <person name="Fan Y."/>
            <person name="Li X."/>
            <person name="Huang L."/>
            <person name="Hu Y."/>
            <person name="Liang C."/>
            <person name="Hu X."/>
            <person name="Xu J."/>
            <person name="Yu X."/>
        </authorList>
    </citation>
    <scope>NUCLEOTIDE SEQUENCE [LARGE SCALE GENOMIC DNA]</scope>
    <source>
        <strain evidence="1">Henan</strain>
    </source>
</reference>
<dbReference type="Proteomes" id="UP000008909">
    <property type="component" value="Unassembled WGS sequence"/>
</dbReference>
<evidence type="ECO:0000313" key="2">
    <source>
        <dbReference type="Proteomes" id="UP000008909"/>
    </source>
</evidence>
<evidence type="ECO:0000313" key="1">
    <source>
        <dbReference type="EMBL" id="GAA56858.1"/>
    </source>
</evidence>
<keyword evidence="2" id="KW-1185">Reference proteome</keyword>
<protein>
    <submittedName>
        <fullName evidence="1">Uncharacterized protein</fullName>
    </submittedName>
</protein>
<gene>
    <name evidence="1" type="ORF">CLF_111695</name>
</gene>
<sequence length="259" mass="29556">MSATLNKSFEFIRHPVVESTVEIVLGLKGWFSKIRVKFLRKITESNKSKKKLWIFGACTNDRVENKSQINSRKSSRVNDCITVISCRDQLHVTRLVREKRTLRKRSCEPFGVLVPAMVLEEAFNRHHRGNGLKSNSDQAQNAIRIYFEFGLLIIRPANLSENHGIMTLTHTSRCRKVFIFTRMTEISETAARMGHSKVSEIDARMVKFFSTRFGLQVQPVAISGGKESTCRVGILIHLIVRFSISLRGSCQIRTPTFRG</sequence>
<dbReference type="AlphaFoldDB" id="G7YV78"/>
<dbReference type="EMBL" id="DF144415">
    <property type="protein sequence ID" value="GAA56858.1"/>
    <property type="molecule type" value="Genomic_DNA"/>
</dbReference>
<accession>G7YV78</accession>
<proteinExistence type="predicted"/>
<organism evidence="1 2">
    <name type="scientific">Clonorchis sinensis</name>
    <name type="common">Chinese liver fluke</name>
    <dbReference type="NCBI Taxonomy" id="79923"/>
    <lineage>
        <taxon>Eukaryota</taxon>
        <taxon>Metazoa</taxon>
        <taxon>Spiralia</taxon>
        <taxon>Lophotrochozoa</taxon>
        <taxon>Platyhelminthes</taxon>
        <taxon>Trematoda</taxon>
        <taxon>Digenea</taxon>
        <taxon>Opisthorchiida</taxon>
        <taxon>Opisthorchiata</taxon>
        <taxon>Opisthorchiidae</taxon>
        <taxon>Clonorchis</taxon>
    </lineage>
</organism>